<evidence type="ECO:0000313" key="3">
    <source>
        <dbReference type="EMBL" id="CAL5983645.1"/>
    </source>
</evidence>
<feature type="transmembrane region" description="Helical" evidence="1">
    <location>
        <begin position="200"/>
        <end position="222"/>
    </location>
</feature>
<reference evidence="2" key="1">
    <citation type="submission" date="2023-06" db="EMBL/GenBank/DDBJ databases">
        <authorList>
            <person name="Kurt Z."/>
        </authorList>
    </citation>
    <scope>NUCLEOTIDE SEQUENCE</scope>
</reference>
<name>A0AA86UJ78_9EUKA</name>
<keyword evidence="1" id="KW-1133">Transmembrane helix</keyword>
<evidence type="ECO:0000313" key="2">
    <source>
        <dbReference type="EMBL" id="CAI9960340.1"/>
    </source>
</evidence>
<accession>A0AA86UJ78</accession>
<keyword evidence="4" id="KW-1185">Reference proteome</keyword>
<dbReference type="Proteomes" id="UP001642409">
    <property type="component" value="Unassembled WGS sequence"/>
</dbReference>
<protein>
    <submittedName>
        <fullName evidence="3">Hypothetical_protein</fullName>
    </submittedName>
</protein>
<gene>
    <name evidence="2" type="ORF">HINF_LOCUS47985</name>
    <name evidence="3" type="ORF">HINF_LOCUS7719</name>
</gene>
<proteinExistence type="predicted"/>
<evidence type="ECO:0000313" key="4">
    <source>
        <dbReference type="Proteomes" id="UP001642409"/>
    </source>
</evidence>
<sequence length="322" mass="37732">MIACILSQQFQIQNAIREQNVLWIPNAQLQFEYQLIATEQVFQLHFLGYVEIRKSLKYFAFSFPYGLSDTNQYSVKSNSQTYQVITEQQNNNQRVKLLQQESNTAYLFLQVNSQYQYKNIELVCQLVEDEYILKFDLEYKCNNKPFQKLKDTNELLCTLQGNNQHNYQLSSCNMMNNNELVGEIQVKSVQIKLTKLIINYIPQVIFAIINIIMQIIIGTKLVQKIQNTKDQSLFKPVKFTFKSIIVLITSYKVPLIAVVTFFILLLICSLVLNTYNTKNNFKISQEESEISKEFHSKQIMREFTSCMTQSDLETTRQDEKSE</sequence>
<dbReference type="EMBL" id="CATOUU010000931">
    <property type="protein sequence ID" value="CAI9960340.1"/>
    <property type="molecule type" value="Genomic_DNA"/>
</dbReference>
<evidence type="ECO:0000256" key="1">
    <source>
        <dbReference type="SAM" id="Phobius"/>
    </source>
</evidence>
<comment type="caution">
    <text evidence="2">The sequence shown here is derived from an EMBL/GenBank/DDBJ whole genome shotgun (WGS) entry which is preliminary data.</text>
</comment>
<keyword evidence="1" id="KW-0472">Membrane</keyword>
<dbReference type="EMBL" id="CAXDID020000016">
    <property type="protein sequence ID" value="CAL5983645.1"/>
    <property type="molecule type" value="Genomic_DNA"/>
</dbReference>
<feature type="transmembrane region" description="Helical" evidence="1">
    <location>
        <begin position="243"/>
        <end position="272"/>
    </location>
</feature>
<keyword evidence="1" id="KW-0812">Transmembrane</keyword>
<organism evidence="2">
    <name type="scientific">Hexamita inflata</name>
    <dbReference type="NCBI Taxonomy" id="28002"/>
    <lineage>
        <taxon>Eukaryota</taxon>
        <taxon>Metamonada</taxon>
        <taxon>Diplomonadida</taxon>
        <taxon>Hexamitidae</taxon>
        <taxon>Hexamitinae</taxon>
        <taxon>Hexamita</taxon>
    </lineage>
</organism>
<reference evidence="3 4" key="2">
    <citation type="submission" date="2024-07" db="EMBL/GenBank/DDBJ databases">
        <authorList>
            <person name="Akdeniz Z."/>
        </authorList>
    </citation>
    <scope>NUCLEOTIDE SEQUENCE [LARGE SCALE GENOMIC DNA]</scope>
</reference>
<dbReference type="AlphaFoldDB" id="A0AA86UJ78"/>